<evidence type="ECO:0000256" key="53">
    <source>
        <dbReference type="PIRSR" id="PIRSR003817-3"/>
    </source>
</evidence>
<reference evidence="62 63" key="1">
    <citation type="journal article" date="2015" name="PLoS ONE">
        <title>New insights into flavivirus evolution, taxonomy and biogeographic history, extended by analysis of canonical and alternative coding sequences.</title>
        <authorList>
            <person name="Moureau G."/>
            <person name="Cook S."/>
            <person name="Lemey P."/>
            <person name="Nougairede A."/>
            <person name="Forrester N.L."/>
            <person name="Khasnatinov M."/>
            <person name="Charrel R.N."/>
            <person name="Firth A.E."/>
            <person name="Gould E.A."/>
            <person name="de Lamballerie X."/>
        </authorList>
    </citation>
    <scope>NUCLEOTIDE SEQUENCE [LARGE SCALE GENOMIC DNA]</scope>
    <source>
        <strain evidence="62">25008</strain>
    </source>
</reference>
<evidence type="ECO:0000256" key="55">
    <source>
        <dbReference type="SAM" id="Phobius"/>
    </source>
</evidence>
<feature type="domain" description="Helicase C-terminal" evidence="58">
    <location>
        <begin position="1852"/>
        <end position="2021"/>
    </location>
</feature>
<feature type="binding site" evidence="54">
    <location>
        <position position="2974"/>
    </location>
    <ligand>
        <name>Zn(2+)</name>
        <dbReference type="ChEBI" id="CHEBI:29105"/>
        <label>1</label>
    </ligand>
</feature>
<feature type="transmembrane region" description="Helical" evidence="55">
    <location>
        <begin position="2203"/>
        <end position="2221"/>
    </location>
</feature>
<evidence type="ECO:0000256" key="25">
    <source>
        <dbReference type="ARBA" id="ARBA00022723"/>
    </source>
</evidence>
<dbReference type="SMART" id="SM00487">
    <property type="entry name" value="DEXDc"/>
    <property type="match status" value="1"/>
</dbReference>
<dbReference type="InterPro" id="IPR029063">
    <property type="entry name" value="SAM-dependent_MTases_sf"/>
</dbReference>
<dbReference type="GO" id="GO:0005524">
    <property type="term" value="F:ATP binding"/>
    <property type="evidence" value="ECO:0007669"/>
    <property type="project" value="UniProtKB-KW"/>
</dbReference>
<keyword evidence="38 55" id="KW-1133">Transmembrane helix</keyword>
<evidence type="ECO:0000256" key="50">
    <source>
        <dbReference type="ARBA" id="ARBA00047984"/>
    </source>
</evidence>
<dbReference type="GO" id="GO:0046983">
    <property type="term" value="F:protein dimerization activity"/>
    <property type="evidence" value="ECO:0007669"/>
    <property type="project" value="InterPro"/>
</dbReference>
<dbReference type="GO" id="GO:0042025">
    <property type="term" value="C:host cell nucleus"/>
    <property type="evidence" value="ECO:0007669"/>
    <property type="project" value="UniProtKB-SubCell"/>
</dbReference>
<keyword evidence="39" id="KW-0506">mRNA capping</keyword>
<comment type="catalytic activity">
    <reaction evidence="50">
        <text>ATP + H2O = ADP + phosphate + H(+)</text>
        <dbReference type="Rhea" id="RHEA:13065"/>
        <dbReference type="ChEBI" id="CHEBI:15377"/>
        <dbReference type="ChEBI" id="CHEBI:15378"/>
        <dbReference type="ChEBI" id="CHEBI:30616"/>
        <dbReference type="ChEBI" id="CHEBI:43474"/>
        <dbReference type="ChEBI" id="CHEBI:456216"/>
        <dbReference type="EC" id="3.6.4.13"/>
    </reaction>
</comment>
<feature type="transmembrane region" description="Helical" evidence="55">
    <location>
        <begin position="2227"/>
        <end position="2244"/>
    </location>
</feature>
<dbReference type="SUPFAM" id="SSF101257">
    <property type="entry name" value="Flavivirus capsid protein C"/>
    <property type="match status" value="1"/>
</dbReference>
<dbReference type="Pfam" id="PF01350">
    <property type="entry name" value="Flavi_NS4A"/>
    <property type="match status" value="1"/>
</dbReference>
<dbReference type="InterPro" id="IPR014001">
    <property type="entry name" value="Helicase_ATP-bd"/>
</dbReference>
<keyword evidence="10" id="KW-1170">Fusion of virus membrane with host endosomal membrane</keyword>
<feature type="binding site" evidence="54">
    <location>
        <position position="2962"/>
    </location>
    <ligand>
        <name>Zn(2+)</name>
        <dbReference type="ChEBI" id="CHEBI:29105"/>
        <label>1</label>
    </ligand>
</feature>
<feature type="transmembrane region" description="Helical" evidence="55">
    <location>
        <begin position="1149"/>
        <end position="1166"/>
    </location>
</feature>
<dbReference type="InterPro" id="IPR038302">
    <property type="entry name" value="Env_glycoprot_M_sf_flavivir"/>
</dbReference>
<dbReference type="SUPFAM" id="SSF53335">
    <property type="entry name" value="S-adenosyl-L-methionine-dependent methyltransferases"/>
    <property type="match status" value="1"/>
</dbReference>
<dbReference type="Pfam" id="PF01349">
    <property type="entry name" value="Flavi_NS4B"/>
    <property type="match status" value="1"/>
</dbReference>
<evidence type="ECO:0000259" key="60">
    <source>
        <dbReference type="PROSITE" id="PS51528"/>
    </source>
</evidence>
<dbReference type="Gene3D" id="1.10.10.930">
    <property type="match status" value="1"/>
</dbReference>
<dbReference type="Gene3D" id="1.10.8.970">
    <property type="entry name" value="Flavivirus envelope glycoprotein M-like"/>
    <property type="match status" value="1"/>
</dbReference>
<feature type="binding site" evidence="52">
    <location>
        <position position="2743"/>
    </location>
    <ligand>
        <name>S-adenosyl-L-methionine</name>
        <dbReference type="ChEBI" id="CHEBI:59789"/>
    </ligand>
</feature>
<feature type="transmembrane region" description="Helical" evidence="55">
    <location>
        <begin position="1220"/>
        <end position="1241"/>
    </location>
</feature>
<dbReference type="Pfam" id="PF20907">
    <property type="entry name" value="Flav_NS3-hel_C"/>
    <property type="match status" value="1"/>
</dbReference>
<dbReference type="GO" id="GO:0039502">
    <property type="term" value="P:symbiont-mediated suppression of host type I interferon-mediated signaling pathway"/>
    <property type="evidence" value="ECO:0007669"/>
    <property type="project" value="UniProtKB-KW"/>
</dbReference>
<dbReference type="FunFam" id="3.40.50.150:FF:000105">
    <property type="entry name" value="Genome polyprotein"/>
    <property type="match status" value="1"/>
</dbReference>
<keyword evidence="9" id="KW-1168">Fusion of virus membrane with host membrane</keyword>
<feature type="disulfide bond" evidence="53">
    <location>
        <begin position="366"/>
        <end position="397"/>
    </location>
</feature>
<evidence type="ECO:0000259" key="59">
    <source>
        <dbReference type="PROSITE" id="PS51527"/>
    </source>
</evidence>
<dbReference type="Proteomes" id="UP000132345">
    <property type="component" value="Segment"/>
</dbReference>
<evidence type="ECO:0000256" key="15">
    <source>
        <dbReference type="ARBA" id="ARBA00022581"/>
    </source>
</evidence>
<dbReference type="InterPro" id="IPR037172">
    <property type="entry name" value="Flavi_capsidC_sf"/>
</dbReference>
<dbReference type="Gene3D" id="1.10.260.90">
    <property type="match status" value="1"/>
</dbReference>
<dbReference type="Gene3D" id="3.40.50.300">
    <property type="entry name" value="P-loop containing nucleotide triphosphate hydrolases"/>
    <property type="match status" value="2"/>
</dbReference>
<feature type="binding site" evidence="52">
    <location>
        <position position="2655"/>
    </location>
    <ligand>
        <name>S-adenosyl-L-methionine</name>
        <dbReference type="ChEBI" id="CHEBI:59789"/>
    </ligand>
</feature>
<dbReference type="Pfam" id="PF07652">
    <property type="entry name" value="Flavi_DEAD"/>
    <property type="match status" value="1"/>
</dbReference>
<dbReference type="InterPro" id="IPR009003">
    <property type="entry name" value="Peptidase_S1_PA"/>
</dbReference>
<dbReference type="InterPro" id="IPR000069">
    <property type="entry name" value="Env_glycoprot_M_flavivir"/>
</dbReference>
<feature type="disulfide bond" evidence="53">
    <location>
        <begin position="295"/>
        <end position="322"/>
    </location>
</feature>
<keyword evidence="41 53" id="KW-1015">Disulfide bond</keyword>
<keyword evidence="36" id="KW-0694">RNA-binding</keyword>
<dbReference type="InterPro" id="IPR014756">
    <property type="entry name" value="Ig_E-set"/>
</dbReference>
<dbReference type="Gene3D" id="3.30.70.2840">
    <property type="entry name" value="Flavivirus RNA-directed RNA polymerase, thumb domain"/>
    <property type="match status" value="3"/>
</dbReference>
<dbReference type="InterPro" id="IPR049486">
    <property type="entry name" value="NS3-hel_C_flaviviridae"/>
</dbReference>
<dbReference type="CDD" id="cd17038">
    <property type="entry name" value="Flavi_M"/>
    <property type="match status" value="1"/>
</dbReference>
<comment type="subcellular location">
    <subcellularLocation>
        <location evidence="3">Host endoplasmic reticulum membrane</location>
        <topology evidence="3">Multi-pass membrane protein</topology>
    </subcellularLocation>
    <subcellularLocation>
        <location evidence="5">Host endoplasmic reticulum membrane</location>
        <topology evidence="5">Peripheral membrane protein</topology>
        <orientation evidence="5">Cytoplasmic side</orientation>
    </subcellularLocation>
    <subcellularLocation>
        <location evidence="47">Host endoplasmic reticulum membrane</location>
        <topology evidence="47">Peripheral membrane protein</topology>
        <orientation evidence="47">Lumenal side</orientation>
    </subcellularLocation>
    <subcellularLocation>
        <location evidence="2">Host nucleus</location>
    </subcellularLocation>
    <subcellularLocation>
        <location evidence="6">Secreted</location>
    </subcellularLocation>
    <subcellularLocation>
        <location evidence="4">Virion membrane</location>
        <topology evidence="4">Multi-pass membrane protein</topology>
    </subcellularLocation>
</comment>
<evidence type="ECO:0000256" key="35">
    <source>
        <dbReference type="ARBA" id="ARBA00022883"/>
    </source>
</evidence>
<dbReference type="InterPro" id="IPR036253">
    <property type="entry name" value="Glycoprot_cen/dimer_sf"/>
</dbReference>
<dbReference type="GO" id="GO:0003725">
    <property type="term" value="F:double-stranded RNA binding"/>
    <property type="evidence" value="ECO:0007669"/>
    <property type="project" value="InterPro"/>
</dbReference>
<feature type="domain" description="Peptidase S7" evidence="60">
    <location>
        <begin position="1505"/>
        <end position="1681"/>
    </location>
</feature>
<feature type="disulfide bond" evidence="53">
    <location>
        <begin position="482"/>
        <end position="583"/>
    </location>
</feature>
<evidence type="ECO:0000256" key="30">
    <source>
        <dbReference type="ARBA" id="ARBA00022825"/>
    </source>
</evidence>
<dbReference type="Pfam" id="PF01570">
    <property type="entry name" value="Flavi_propep"/>
    <property type="match status" value="1"/>
</dbReference>
<evidence type="ECO:0000256" key="39">
    <source>
        <dbReference type="ARBA" id="ARBA00023042"/>
    </source>
</evidence>
<evidence type="ECO:0000256" key="46">
    <source>
        <dbReference type="ARBA" id="ARBA00023296"/>
    </source>
</evidence>
<feature type="binding site" evidence="54">
    <location>
        <position position="2966"/>
    </location>
    <ligand>
        <name>Zn(2+)</name>
        <dbReference type="ChEBI" id="CHEBI:29105"/>
        <label>1</label>
    </ligand>
</feature>
<feature type="transmembrane region" description="Helical" evidence="55">
    <location>
        <begin position="1476"/>
        <end position="1498"/>
    </location>
</feature>
<keyword evidence="12" id="KW-0597">Phosphoprotein</keyword>
<evidence type="ECO:0000256" key="1">
    <source>
        <dbReference type="ARBA" id="ARBA00003504"/>
    </source>
</evidence>
<keyword evidence="21" id="KW-0808">Transferase</keyword>
<dbReference type="InterPro" id="IPR002877">
    <property type="entry name" value="RNA_MeTrfase_FtsJ_dom"/>
</dbReference>
<feature type="disulfide bond" evidence="53">
    <location>
        <begin position="384"/>
        <end position="413"/>
    </location>
</feature>
<dbReference type="SUPFAM" id="SSF50494">
    <property type="entry name" value="Trypsin-like serine proteases"/>
    <property type="match status" value="1"/>
</dbReference>
<dbReference type="Pfam" id="PF01002">
    <property type="entry name" value="Flavi_NS2B"/>
    <property type="match status" value="1"/>
</dbReference>
<dbReference type="CDD" id="cd18806">
    <property type="entry name" value="SF2_C_viral"/>
    <property type="match status" value="1"/>
</dbReference>
<evidence type="ECO:0000256" key="52">
    <source>
        <dbReference type="PIRSR" id="PIRSR003817-2"/>
    </source>
</evidence>
<evidence type="ECO:0000256" key="28">
    <source>
        <dbReference type="ARBA" id="ARBA00022804"/>
    </source>
</evidence>
<evidence type="ECO:0000256" key="47">
    <source>
        <dbReference type="ARBA" id="ARBA00023443"/>
    </source>
</evidence>
<feature type="domain" description="Helicase ATP-binding" evidence="57">
    <location>
        <begin position="1685"/>
        <end position="1841"/>
    </location>
</feature>
<dbReference type="CDD" id="cd12149">
    <property type="entry name" value="Flavi_E_C"/>
    <property type="match status" value="1"/>
</dbReference>
<keyword evidence="19" id="KW-0507">mRNA processing</keyword>
<dbReference type="GO" id="GO:0004483">
    <property type="term" value="F:methyltransferase cap1 activity"/>
    <property type="evidence" value="ECO:0007669"/>
    <property type="project" value="InterPro"/>
</dbReference>
<keyword evidence="26" id="KW-0547">Nucleotide-binding</keyword>
<dbReference type="Gene3D" id="1.20.1280.260">
    <property type="match status" value="1"/>
</dbReference>
<dbReference type="InterPro" id="IPR001528">
    <property type="entry name" value="Flavi_NS4B"/>
</dbReference>
<dbReference type="Pfam" id="PF21659">
    <property type="entry name" value="Flavi_E_stem"/>
    <property type="match status" value="1"/>
</dbReference>
<evidence type="ECO:0000256" key="49">
    <source>
        <dbReference type="ARBA" id="ARBA00047631"/>
    </source>
</evidence>
<dbReference type="CDD" id="cd23204">
    <property type="entry name" value="Flavivirus_RdRp"/>
    <property type="match status" value="1"/>
</dbReference>
<keyword evidence="27" id="KW-0378">Hydrolase</keyword>
<comment type="catalytic activity">
    <reaction evidence="48">
        <text>Selective hydrolysis of -Xaa-Xaa-|-Yaa- bonds in which each of the Xaa can be either Arg or Lys and Yaa can be either Ser or Ala.</text>
        <dbReference type="EC" id="3.4.21.91"/>
    </reaction>
</comment>
<keyword evidence="16" id="KW-1162">Viral penetration into host cytoplasm</keyword>
<feature type="binding site" evidence="52">
    <location>
        <position position="2580"/>
    </location>
    <ligand>
        <name>S-adenosyl-L-methionine</name>
        <dbReference type="ChEBI" id="CHEBI:59789"/>
    </ligand>
</feature>
<dbReference type="InterPro" id="IPR013756">
    <property type="entry name" value="GlyE_cen_dom_subdom2"/>
</dbReference>
<evidence type="ECO:0000256" key="36">
    <source>
        <dbReference type="ARBA" id="ARBA00022884"/>
    </source>
</evidence>
<name>A0A0C4PN64_9FLAV</name>
<evidence type="ECO:0000256" key="2">
    <source>
        <dbReference type="ARBA" id="ARBA00004147"/>
    </source>
</evidence>
<dbReference type="GO" id="GO:0017111">
    <property type="term" value="F:ribonucleoside triphosphate phosphatase activity"/>
    <property type="evidence" value="ECO:0007669"/>
    <property type="project" value="UniProtKB-EC"/>
</dbReference>
<evidence type="ECO:0000256" key="10">
    <source>
        <dbReference type="ARBA" id="ARBA00022510"/>
    </source>
</evidence>
<feature type="active site" description="Charge relay system; for serine protease NS3 activity" evidence="51">
    <location>
        <position position="1579"/>
    </location>
</feature>
<keyword evidence="28" id="KW-1161">Viral attachment to host cell</keyword>
<feature type="binding site" evidence="54">
    <location>
        <position position="3375"/>
    </location>
    <ligand>
        <name>Zn(2+)</name>
        <dbReference type="ChEBI" id="CHEBI:29105"/>
        <label>2</label>
    </ligand>
</feature>
<dbReference type="InterPro" id="IPR000404">
    <property type="entry name" value="Flavi_NS4A"/>
</dbReference>
<dbReference type="SUPFAM" id="SSF81296">
    <property type="entry name" value="E set domains"/>
    <property type="match status" value="1"/>
</dbReference>
<dbReference type="GO" id="GO:0046872">
    <property type="term" value="F:metal ion binding"/>
    <property type="evidence" value="ECO:0007669"/>
    <property type="project" value="UniProtKB-KW"/>
</dbReference>
<dbReference type="InterPro" id="IPR000208">
    <property type="entry name" value="Flavi_RdRp_fingers/palm"/>
</dbReference>
<dbReference type="SUPFAM" id="SSF56672">
    <property type="entry name" value="DNA/RNA polymerases"/>
    <property type="match status" value="1"/>
</dbReference>
<dbReference type="InterPro" id="IPR043502">
    <property type="entry name" value="DNA/RNA_pol_sf"/>
</dbReference>
<feature type="transmembrane region" description="Helical" evidence="55">
    <location>
        <begin position="2172"/>
        <end position="2194"/>
    </location>
</feature>
<dbReference type="Gene3D" id="3.40.50.150">
    <property type="entry name" value="Vaccinia Virus protein VP39"/>
    <property type="match status" value="1"/>
</dbReference>
<dbReference type="GO" id="GO:0039694">
    <property type="term" value="P:viral RNA genome replication"/>
    <property type="evidence" value="ECO:0007669"/>
    <property type="project" value="InterPro"/>
</dbReference>
<sequence length="3429" mass="379693">MARKPGKPGVGRVVNMLKRTATNAASPVRLAKRLLGEAFSGRGPLRVILAVIAFFRFTAIKMSPALLKKWGTVEKGAALAIMKSFKKEIGNMLDTVSRRKTKGKKKRSSESSAMLILMVASMAMGLKVITGPDGPIMAVTKQDVGKALEIPFQNFNNTCWVMAMDVGHPCDDTIEYECPSLDIGADPSDIDCWCDTVPIRVRYGRCTKGASPRRSRRSTAFPQHTESTLATRRESWLNTDVAMKHLVKVETWALRNPGFAFVAITLGWMLGNSTSQKIIFTLLLLLVAPAYSMRCIGVENRDFVEGLSGGTWVDVVLEHGGCVTVRVDGKPTLDFELVQTKATGLATVRSYCYLAKVSDIQISTACPTVQLTENSKATDSNYLCKRGVTNRGWNNGCGLFGKGDIHTCAKFECEKKIKGSSIGHENLEYEVRASIHNSIGSDKFSNETAADEEPHTQKFKFTPLSPSLEKSFGDYGTLGIDCEPRSGLDFSQLYLITMDTKSWLVNRDWYHDLHLPYTVGDGGLWNNREALVEFMEPHATKQEVLALGSQEGAIHSALAGAMIATRETASPHGLLLTAGHLKCRIRMDKMVIKGVTYAQCTGSFKMEKSPADTGHGTVVLDISYQGSEAPCKVPIVITPNLAEIEPVGRLVSAHPVVTGKNVRTMIEVEPPYGDSYIIIGTGDGKLKQHWYKKGSVIGGAFSTTMKGAKRLAILGDAAWDFGSIGGVFNSMGKAVHQLFGGVFRTLFGGMSWLSRIFIGVLCVWIGINARDHTIAVSMLAVGGVLLFLSVSVNADMGCAVDIERRELKCGTGIFIMDDVESWRDEYSFHPSSPKKLAASIVEAVESGTCGIRTVNRMEHKMWESIENELNAILEENEQDITVVVKDLENPAPKGFKRLPLVEKELKYGWKKWGATFFKHPERKNTTFLVDGPSGPECPNSQRAWNSFHVEDFGFGVFKTSVWMELNDQVTEVCDTKMIGTGIKNNKAVHSDLGYWIESRKNHSWEISRARLIETKSCIWPRSHTLWSDGVEETQLIIPKSLGGPRSRHNMRNGYKTQVNGPWNLIPLDIKFEECPGTSVTVTQNCGGRGPSARSTTASGKIIAEWCCKDCVLPPLTFRHGETCWYGMEIRPMKEKEENLVKSKVSAGDGSGIDTFSLGLLVAMLVTQEGLRKRWATRHIVVASLAMLAAMITGNITYMDLGRYIILLGATFAEMNSGGDIMHLALVAVFKVQPGFLVGFLLKRRWTPRESMLLAISACFMHLVFSDFQTDLTSLAHNFSLALLVLRAVIQTDVSSVTLPVLSMMAPAFQFSVLGTFRMAVAIYVVANLMLSRKNDAVKKAAPSLTAAGLCHLGIVNPMAALGSLYLLERNNRRSWPPSEIFSAVGVLCALVGALGNVQATPLAGPMAACGLLIAAYVVTGKSTDITIERAGLISWSDEAEISGSSPRVDVALDENGDFSLIDSPGPSTETVLLKTALVAISGLFPVSIPFCAAAWYLYNKSGKRAGALWDIPAPKEAKKGSTENGVYRIFANRLFGRVQVGVGVMQDGVFHTMWHVTRGAALRSGDGRLDPYWGDVRKDLISYGGPWKLEGKWDGTSEVQLVAVAPKEKVKNVQTTPGVFKTPNGEVGAITLDFPAGSSGSPIINKNGEVIGLYGNGLMMGDAYASAIAQAEVEDEPDTPNCLPPDVTHKKKLTVLDLHPGAGKTRKVLPRLLQEALEKRLRTVVLAPTRVVAAEMAEALKGMPIRYQTSAVTASHQGNEIIDLMCHATFTSRLMQPHKVPNYNLYIMDEAHFTDPASIAARGFISTKVSLGEAAAVFMTATPPGSDNPFPASNAPITDTEAQIPDKAWSSGFDWITEYEGKTVWFVPSVRMGNEIAACLGKAKKKVIQLSRRTFNTEYPKCKQGDWDFVVTTDISEMGANFKATRVIDSRRAIKPSIMSDQEERVVLSGPLPISPASAAQRRGRIGRNPNQLGDEYVFSGLTQSNDEGNACWTEARMLLDNIHMQNGLIAQLYGPEQDKCFATDGEFKLREKERASFLEYLKADLPVWLSYKVASSGLPYHDRRWCFDGPDNNLVLEDNVPVEIWTRSGERKKLRPRWSDARMYADHGALNSFKEFAAGRRTVATGILEGVGKLPEHLGARLKDSIDVLYLAFTAEAGSRPHREAMHELPAALETILVFALLMALTGTTFFLLMRHKGINKMGYGMIVMTAVGGLLWYGNIQAPKIAGILLLTFLLMVVLIPEPEKQRSIQDNQLALAVLGCLVFLGTVAANEMGWLERTKRDIGSLFRKEETTAQFQMLSPPDLRPATAWSLYAISTTLLTPLIHHMITTHYANFSLMAMANQAGSLFGMQTGAPFSKVDWAVPAIVVGCWQQLTPTTLLAAVVLVVLHYVYMIPGWQAGAARAAQRRTAAGIMKNPVVDGIVVTDIPHLEDVDPLVEKKLGQYILLLIAFAAAILKQDLQSWSECATLSAAAAATLWEGTPGKIWNASTACSLVNIFRGHTLAAVPFMYTILRNTSTAGKRGGVEGETLGEKWKHMLNSMDKYEFSRYKVNGIFEVDREPARMALANGLVTGGHAVSRGSAKLRWMVERGAVRPTGRVIDLGCGRGGWSYYCATLKQVQEVRGFTKGGEGHEEPKMVQSYGWNIVTLKSGVDVFHRPAEMGDTILCDIGESSATPEIEEARTLRVLDMIEPWLKNKPEFCIKVLCPYRPKVIEKLSALQRQYGGGLLRVPLSRNSTHEMYWTSGTAGNIINAVNLTSKVLIHRMEKKWVGPRYEKDVNLGSGTRAVTVKRKAPDMEKIGPRIKKLREEHSSSWCYDEMNPYRTWNYHGSYEVKPTGSASSMINQVVKMVSKPWDALNSVTSISMTDTTPFGQQRVFKEKVDTKAPEPPRGVAEAMDMVADWVWMILSRKKKPRLCTREEFKAKVNGHAAMGAVFEEEQQWQTAREAVEDPEFWDLVDKERALHLEGRCETCVYNMMGKREKKLGEFGKAKGSRAIWYMWLGARFLEFEALGFLNEDHWLSRENSYAGVEGLGLQRLGYVLRDISYRPGGKMYADDTAGWDTRITEKDLENEAKITEKMEGEHKKLAKAIIELTYKHKVVKVMRPGPGGKTFMDVISREDQRGSGQVVTYALNTYTNMVAQLIRCAEAEGVLTPDMRERSLTKQERYALTLWLDMEGVKRLKKMAISGDDCVVKSEDERFATALYFLNAMAKVRKDIQEWKPSSGWLDWQEVPFCSHHFKELQLKDGRSIVVPCRHQDELVGRARVSPGAAWGVRESAGLAKAYAQMWKLMYFHRRDLRLMANAICSAVPKDWVPTGRTTWSIHGKGEWMTNEDMLEVWNRVWIRENPYMTDKTEVHDWKEIPYLGKREDQWCGSLIGSRARATWAENIWVAVNQVRAKIGKEEYLDYLSSQQRYEVWREPSFSGVL</sequence>
<dbReference type="InterPro" id="IPR000336">
    <property type="entry name" value="Flavivir/Alphavir_Ig-like_sf"/>
</dbReference>
<dbReference type="InterPro" id="IPR046811">
    <property type="entry name" value="Flavi_NS5_thumb"/>
</dbReference>
<evidence type="ECO:0000256" key="32">
    <source>
        <dbReference type="ARBA" id="ARBA00022840"/>
    </source>
</evidence>
<feature type="binding site" evidence="52">
    <location>
        <position position="2629"/>
    </location>
    <ligand>
        <name>S-adenosyl-L-methionine</name>
        <dbReference type="ChEBI" id="CHEBI:59789"/>
    </ligand>
</feature>
<dbReference type="InterPro" id="IPR027287">
    <property type="entry name" value="Flavi_E_Ig-like"/>
</dbReference>
<dbReference type="PROSITE" id="PS51528">
    <property type="entry name" value="FLAVIVIRUS_NS3PRO"/>
    <property type="match status" value="1"/>
</dbReference>
<evidence type="ECO:0000313" key="62">
    <source>
        <dbReference type="EMBL" id="AIU94742.1"/>
    </source>
</evidence>
<dbReference type="Pfam" id="PF02832">
    <property type="entry name" value="Flavi_glycop_C"/>
    <property type="match status" value="1"/>
</dbReference>
<feature type="disulfide bond" evidence="53">
    <location>
        <begin position="600"/>
        <end position="631"/>
    </location>
</feature>
<dbReference type="InterPro" id="IPR001122">
    <property type="entry name" value="Flavi_capsidC"/>
</dbReference>
<dbReference type="InterPro" id="IPR013755">
    <property type="entry name" value="Flav_gly_cen_dom_subdom1"/>
</dbReference>
<feature type="disulfide bond" evidence="53">
    <location>
        <begin position="352"/>
        <end position="408"/>
    </location>
</feature>
<keyword evidence="18" id="KW-1090">Inhibition of host innate immune response by virus</keyword>
<feature type="binding site" evidence="54">
    <location>
        <position position="2971"/>
    </location>
    <ligand>
        <name>Zn(2+)</name>
        <dbReference type="ChEBI" id="CHEBI:29105"/>
        <label>1</label>
    </ligand>
</feature>
<evidence type="ECO:0000256" key="45">
    <source>
        <dbReference type="ARBA" id="ARBA00023280"/>
    </source>
</evidence>
<feature type="domain" description="RdRp catalytic" evidence="56">
    <location>
        <begin position="3052"/>
        <end position="3205"/>
    </location>
</feature>
<evidence type="ECO:0000256" key="21">
    <source>
        <dbReference type="ARBA" id="ARBA00022679"/>
    </source>
</evidence>
<evidence type="ECO:0000256" key="27">
    <source>
        <dbReference type="ARBA" id="ARBA00022801"/>
    </source>
</evidence>
<keyword evidence="30" id="KW-0720">Serine protease</keyword>
<feature type="binding site" evidence="52">
    <location>
        <position position="2611"/>
    </location>
    <ligand>
        <name>S-adenosyl-L-methionine</name>
        <dbReference type="ChEBI" id="CHEBI:59789"/>
    </ligand>
</feature>
<evidence type="ECO:0000256" key="9">
    <source>
        <dbReference type="ARBA" id="ARBA00022506"/>
    </source>
</evidence>
<dbReference type="SUPFAM" id="SSF52540">
    <property type="entry name" value="P-loop containing nucleoside triphosphate hydrolases"/>
    <property type="match status" value="2"/>
</dbReference>
<feature type="transmembrane region" description="Helical" evidence="55">
    <location>
        <begin position="1178"/>
        <end position="1200"/>
    </location>
</feature>
<keyword evidence="37" id="KW-0693">Viral RNA replication</keyword>
<evidence type="ECO:0000313" key="63">
    <source>
        <dbReference type="Proteomes" id="UP000132345"/>
    </source>
</evidence>
<keyword evidence="35" id="KW-1106">Inhibition of host STAT2 by virus</keyword>
<evidence type="ECO:0000256" key="31">
    <source>
        <dbReference type="ARBA" id="ARBA00022830"/>
    </source>
</evidence>
<feature type="binding site" evidence="54">
    <location>
        <position position="3256"/>
    </location>
    <ligand>
        <name>Zn(2+)</name>
        <dbReference type="ChEBI" id="CHEBI:29105"/>
        <label>2</label>
    </ligand>
</feature>
<evidence type="ECO:0000256" key="37">
    <source>
        <dbReference type="ARBA" id="ARBA00022953"/>
    </source>
</evidence>
<feature type="domain" description="MRNA cap 0-1 NS5-type MT" evidence="61">
    <location>
        <begin position="2525"/>
        <end position="2788"/>
    </location>
</feature>
<keyword evidence="46" id="KW-1160">Virus entry into host cell</keyword>
<keyword evidence="8" id="KW-0696">RNA-directed RNA polymerase</keyword>
<keyword evidence="17" id="KW-0489">Methyltransferase</keyword>
<evidence type="ECO:0000256" key="11">
    <source>
        <dbReference type="ARBA" id="ARBA00022525"/>
    </source>
</evidence>
<feature type="transmembrane region" description="Helical" evidence="55">
    <location>
        <begin position="2256"/>
        <end position="2278"/>
    </location>
</feature>
<evidence type="ECO:0000256" key="48">
    <source>
        <dbReference type="ARBA" id="ARBA00024468"/>
    </source>
</evidence>
<feature type="domain" description="Flavivirus NS2B" evidence="59">
    <location>
        <begin position="1374"/>
        <end position="1504"/>
    </location>
</feature>
<dbReference type="GO" id="GO:0044167">
    <property type="term" value="C:host cell endoplasmic reticulum membrane"/>
    <property type="evidence" value="ECO:0007669"/>
    <property type="project" value="UniProtKB-SubCell"/>
</dbReference>
<evidence type="ECO:0000259" key="61">
    <source>
        <dbReference type="PROSITE" id="PS51591"/>
    </source>
</evidence>
<keyword evidence="40 55" id="KW-0472">Membrane</keyword>
<proteinExistence type="predicted"/>
<dbReference type="Gene3D" id="2.60.98.10">
    <property type="entry name" value="Tick-borne Encephalitis virus Glycoprotein, domain 1"/>
    <property type="match status" value="1"/>
</dbReference>
<feature type="binding site" evidence="52">
    <location>
        <position position="2628"/>
    </location>
    <ligand>
        <name>S-adenosyl-L-methionine</name>
        <dbReference type="ChEBI" id="CHEBI:59789"/>
    </ligand>
</feature>
<feature type="transmembrane region" description="Helical" evidence="55">
    <location>
        <begin position="1379"/>
        <end position="1396"/>
    </location>
</feature>
<evidence type="ECO:0000256" key="40">
    <source>
        <dbReference type="ARBA" id="ARBA00023136"/>
    </source>
</evidence>
<dbReference type="GO" id="GO:0052170">
    <property type="term" value="P:symbiont-mediated suppression of host innate immune response"/>
    <property type="evidence" value="ECO:0007669"/>
    <property type="project" value="UniProtKB-KW"/>
</dbReference>
<dbReference type="GO" id="GO:0039564">
    <property type="term" value="P:symbiont-mediated suppression of host JAK-STAT cascade via inhibition of STAT2 activity"/>
    <property type="evidence" value="ECO:0007669"/>
    <property type="project" value="UniProtKB-KW"/>
</dbReference>
<keyword evidence="13" id="KW-0167">Capsid protein</keyword>
<dbReference type="InterPro" id="IPR026490">
    <property type="entry name" value="mRNA_cap_0/1_MeTrfase"/>
</dbReference>
<evidence type="ECO:0000256" key="54">
    <source>
        <dbReference type="PIRSR" id="PIRSR003817-4"/>
    </source>
</evidence>
<evidence type="ECO:0000256" key="20">
    <source>
        <dbReference type="ARBA" id="ARBA00022670"/>
    </source>
</evidence>
<evidence type="ECO:0000256" key="17">
    <source>
        <dbReference type="ARBA" id="ARBA00022603"/>
    </source>
</evidence>
<dbReference type="GO" id="GO:0004252">
    <property type="term" value="F:serine-type endopeptidase activity"/>
    <property type="evidence" value="ECO:0007669"/>
    <property type="project" value="InterPro"/>
</dbReference>
<dbReference type="GO" id="GO:0004482">
    <property type="term" value="F:mRNA 5'-cap (guanine-N7-)-methyltransferase activity"/>
    <property type="evidence" value="ECO:0007669"/>
    <property type="project" value="InterPro"/>
</dbReference>
<dbReference type="GO" id="GO:0006508">
    <property type="term" value="P:proteolysis"/>
    <property type="evidence" value="ECO:0007669"/>
    <property type="project" value="UniProtKB-KW"/>
</dbReference>
<keyword evidence="25 54" id="KW-0479">Metal-binding</keyword>
<keyword evidence="31" id="KW-1114">Inhibition of host interferon signaling pathway by virus</keyword>
<dbReference type="NCBIfam" id="TIGR04240">
    <property type="entry name" value="flavi_E_stem"/>
    <property type="match status" value="1"/>
</dbReference>
<dbReference type="InterPro" id="IPR014412">
    <property type="entry name" value="Gen_Poly_FLV"/>
</dbReference>
<keyword evidence="22" id="KW-0949">S-adenosyl-L-methionine</keyword>
<accession>A0A0C4PN64</accession>
<dbReference type="Pfam" id="PF20483">
    <property type="entry name" value="Flavi_NS5_thumb"/>
    <property type="match status" value="1"/>
</dbReference>
<feature type="transmembrane region" description="Helical" evidence="55">
    <location>
        <begin position="1402"/>
        <end position="1419"/>
    </location>
</feature>
<dbReference type="Pfam" id="PF00948">
    <property type="entry name" value="Flavi_NS1"/>
    <property type="match status" value="1"/>
</dbReference>
<evidence type="ECO:0000256" key="33">
    <source>
        <dbReference type="ARBA" id="ARBA00022844"/>
    </source>
</evidence>
<comment type="function">
    <text evidence="1">Functions as a signal peptide for NS4B and is required for the interferon antagonism activity of the latter.</text>
</comment>
<dbReference type="FunFam" id="1.20.1280.260:FF:000001">
    <property type="entry name" value="Envelope glycoprotein"/>
    <property type="match status" value="1"/>
</dbReference>
<evidence type="ECO:0000256" key="42">
    <source>
        <dbReference type="ARBA" id="ARBA00023180"/>
    </source>
</evidence>
<dbReference type="InterPro" id="IPR000752">
    <property type="entry name" value="Flavi_NS2A"/>
</dbReference>
<dbReference type="InterPro" id="IPR007094">
    <property type="entry name" value="RNA-dir_pol_PSvirus"/>
</dbReference>
<evidence type="ECO:0000256" key="6">
    <source>
        <dbReference type="ARBA" id="ARBA00004613"/>
    </source>
</evidence>
<feature type="binding site" evidence="54">
    <location>
        <position position="3240"/>
    </location>
    <ligand>
        <name>Zn(2+)</name>
        <dbReference type="ChEBI" id="CHEBI:29105"/>
        <label>2</label>
    </ligand>
</feature>
<dbReference type="InterPro" id="IPR047530">
    <property type="entry name" value="Flavi_RdRp"/>
</dbReference>
<evidence type="ECO:0000256" key="22">
    <source>
        <dbReference type="ARBA" id="ARBA00022691"/>
    </source>
</evidence>
<keyword evidence="42" id="KW-0325">Glycoprotein</keyword>
<dbReference type="CDD" id="cd20761">
    <property type="entry name" value="capping_2-OMTase_Flaviviridae"/>
    <property type="match status" value="1"/>
</dbReference>
<dbReference type="Pfam" id="PF00949">
    <property type="entry name" value="Peptidase_S7"/>
    <property type="match status" value="1"/>
</dbReference>
<dbReference type="Gene3D" id="2.60.40.350">
    <property type="match status" value="1"/>
</dbReference>
<feature type="binding site" evidence="52">
    <location>
        <position position="2656"/>
    </location>
    <ligand>
        <name>S-adenosyl-L-methionine</name>
        <dbReference type="ChEBI" id="CHEBI:59789"/>
    </ligand>
</feature>
<feature type="binding site" evidence="52">
    <location>
        <position position="2610"/>
    </location>
    <ligand>
        <name>S-adenosyl-L-methionine</name>
        <dbReference type="ChEBI" id="CHEBI:59789"/>
    </ligand>
</feature>
<dbReference type="Gene3D" id="3.30.67.10">
    <property type="entry name" value="Viral Envelope Glycoprotein, domain 2"/>
    <property type="match status" value="1"/>
</dbReference>
<dbReference type="Gene3D" id="2.60.260.50">
    <property type="entry name" value="Flavivirus polyprotein propeptide domain"/>
    <property type="match status" value="1"/>
</dbReference>
<evidence type="ECO:0000256" key="14">
    <source>
        <dbReference type="ARBA" id="ARBA00022562"/>
    </source>
</evidence>
<evidence type="ECO:0000256" key="19">
    <source>
        <dbReference type="ARBA" id="ARBA00022664"/>
    </source>
</evidence>
<evidence type="ECO:0000256" key="24">
    <source>
        <dbReference type="ARBA" id="ARBA00022695"/>
    </source>
</evidence>
<feature type="transmembrane region" description="Helical" evidence="55">
    <location>
        <begin position="774"/>
        <end position="792"/>
    </location>
</feature>
<evidence type="ECO:0000259" key="56">
    <source>
        <dbReference type="PROSITE" id="PS50507"/>
    </source>
</evidence>
<dbReference type="GO" id="GO:0003968">
    <property type="term" value="F:RNA-directed RNA polymerase activity"/>
    <property type="evidence" value="ECO:0007669"/>
    <property type="project" value="UniProtKB-KW"/>
</dbReference>
<dbReference type="Pfam" id="PF00869">
    <property type="entry name" value="Flavi_glycoprot"/>
    <property type="match status" value="1"/>
</dbReference>
<evidence type="ECO:0000256" key="29">
    <source>
        <dbReference type="ARBA" id="ARBA00022806"/>
    </source>
</evidence>
<protein>
    <recommendedName>
        <fullName evidence="7">Genome polyprotein</fullName>
    </recommendedName>
</protein>
<keyword evidence="29" id="KW-0347">Helicase</keyword>
<dbReference type="Gene3D" id="3.30.387.10">
    <property type="entry name" value="Viral Envelope Glycoprotein, domain 3"/>
    <property type="match status" value="1"/>
</dbReference>
<dbReference type="InterPro" id="IPR027417">
    <property type="entry name" value="P-loop_NTPase"/>
</dbReference>
<keyword evidence="34" id="KW-1043">Host membrane</keyword>
<dbReference type="PROSITE" id="PS51194">
    <property type="entry name" value="HELICASE_CTER"/>
    <property type="match status" value="1"/>
</dbReference>
<dbReference type="SUPFAM" id="SSF56983">
    <property type="entry name" value="Viral glycoprotein, central and dimerisation domains"/>
    <property type="match status" value="1"/>
</dbReference>
<feature type="active site" description="Charge relay system; for serine protease NS3 activity" evidence="51">
    <location>
        <position position="1639"/>
    </location>
</feature>
<dbReference type="SMART" id="SM00490">
    <property type="entry name" value="HELICc"/>
    <property type="match status" value="1"/>
</dbReference>
<dbReference type="FunFam" id="3.40.50.300:FF:000763">
    <property type="entry name" value="Genome polyprotein"/>
    <property type="match status" value="1"/>
</dbReference>
<dbReference type="GO" id="GO:0019028">
    <property type="term" value="C:viral capsid"/>
    <property type="evidence" value="ECO:0007669"/>
    <property type="project" value="UniProtKB-KW"/>
</dbReference>
<feature type="transmembrane region" description="Helical" evidence="55">
    <location>
        <begin position="1346"/>
        <end position="1367"/>
    </location>
</feature>
<evidence type="ECO:0000256" key="26">
    <source>
        <dbReference type="ARBA" id="ARBA00022741"/>
    </source>
</evidence>
<dbReference type="InterPro" id="IPR038055">
    <property type="entry name" value="Glycoprot_E_dimer_dom"/>
</dbReference>
<dbReference type="InterPro" id="IPR038688">
    <property type="entry name" value="Flavi_propep_sf"/>
</dbReference>
<dbReference type="GO" id="GO:0003724">
    <property type="term" value="F:RNA helicase activity"/>
    <property type="evidence" value="ECO:0007669"/>
    <property type="project" value="UniProtKB-EC"/>
</dbReference>
<feature type="transmembrane region" description="Helical" evidence="55">
    <location>
        <begin position="1301"/>
        <end position="1326"/>
    </location>
</feature>
<evidence type="ECO:0000259" key="57">
    <source>
        <dbReference type="PROSITE" id="PS51192"/>
    </source>
</evidence>
<dbReference type="PROSITE" id="PS50507">
    <property type="entry name" value="RDRP_SSRNA_POS"/>
    <property type="match status" value="1"/>
</dbReference>
<dbReference type="InterPro" id="IPR026470">
    <property type="entry name" value="Flavi_E_Stem/Anchor_dom"/>
</dbReference>
<keyword evidence="20" id="KW-0645">Protease</keyword>
<evidence type="ECO:0000256" key="43">
    <source>
        <dbReference type="ARBA" id="ARBA00023184"/>
    </source>
</evidence>
<keyword evidence="14" id="KW-1048">Host nucleus</keyword>
<dbReference type="PROSITE" id="PS51527">
    <property type="entry name" value="FLAVIVIRUS_NS2B"/>
    <property type="match status" value="1"/>
</dbReference>
<dbReference type="Pfam" id="PF01005">
    <property type="entry name" value="Flavi_NS2A"/>
    <property type="match status" value="1"/>
</dbReference>
<evidence type="ECO:0000256" key="13">
    <source>
        <dbReference type="ARBA" id="ARBA00022561"/>
    </source>
</evidence>
<evidence type="ECO:0000256" key="8">
    <source>
        <dbReference type="ARBA" id="ARBA00022484"/>
    </source>
</evidence>
<evidence type="ECO:0000256" key="4">
    <source>
        <dbReference type="ARBA" id="ARBA00004385"/>
    </source>
</evidence>
<feature type="active site" description="Charge relay system; for serine protease NS3 activity" evidence="51">
    <location>
        <position position="1555"/>
    </location>
</feature>
<evidence type="ECO:0000256" key="38">
    <source>
        <dbReference type="ARBA" id="ARBA00022989"/>
    </source>
</evidence>
<dbReference type="Pfam" id="PF00972">
    <property type="entry name" value="Flavi_NS5"/>
    <property type="match status" value="1"/>
</dbReference>
<evidence type="ECO:0000256" key="44">
    <source>
        <dbReference type="ARBA" id="ARBA00023258"/>
    </source>
</evidence>
<keyword evidence="32" id="KW-0067">ATP-binding</keyword>
<keyword evidence="11" id="KW-0964">Secreted</keyword>
<keyword evidence="44" id="KW-0922">Interferon antiviral system evasion</keyword>
<dbReference type="CDD" id="cd17931">
    <property type="entry name" value="DEXHc_viral_Ns3"/>
    <property type="match status" value="1"/>
</dbReference>
<evidence type="ECO:0000256" key="7">
    <source>
        <dbReference type="ARBA" id="ARBA00020107"/>
    </source>
</evidence>
<dbReference type="PROSITE" id="PS51192">
    <property type="entry name" value="HELICASE_ATP_BIND_1"/>
    <property type="match status" value="1"/>
</dbReference>
<keyword evidence="54" id="KW-0862">Zinc</keyword>
<dbReference type="InterPro" id="IPR002535">
    <property type="entry name" value="Flavi_propep"/>
</dbReference>
<comment type="catalytic activity">
    <reaction evidence="49">
        <text>a ribonucleoside 5'-triphosphate + H2O = a ribonucleoside 5'-diphosphate + phosphate + H(+)</text>
        <dbReference type="Rhea" id="RHEA:23680"/>
        <dbReference type="ChEBI" id="CHEBI:15377"/>
        <dbReference type="ChEBI" id="CHEBI:15378"/>
        <dbReference type="ChEBI" id="CHEBI:43474"/>
        <dbReference type="ChEBI" id="CHEBI:57930"/>
        <dbReference type="ChEBI" id="CHEBI:61557"/>
        <dbReference type="EC" id="3.6.1.15"/>
    </reaction>
</comment>
<dbReference type="EMBL" id="KF917538">
    <property type="protein sequence ID" value="AIU94742.1"/>
    <property type="molecule type" value="Genomic_RNA"/>
</dbReference>
<dbReference type="InterPro" id="IPR011492">
    <property type="entry name" value="Flavi_DEAD"/>
</dbReference>
<evidence type="ECO:0000259" key="58">
    <source>
        <dbReference type="PROSITE" id="PS51194"/>
    </source>
</evidence>
<dbReference type="Pfam" id="PF01004">
    <property type="entry name" value="Flavi_M"/>
    <property type="match status" value="1"/>
</dbReference>
<dbReference type="Pfam" id="PF01003">
    <property type="entry name" value="Flavi_capsid"/>
    <property type="match status" value="1"/>
</dbReference>
<keyword evidence="33" id="KW-0946">Virion</keyword>
<evidence type="ECO:0000256" key="41">
    <source>
        <dbReference type="ARBA" id="ARBA00023157"/>
    </source>
</evidence>
<dbReference type="InterPro" id="IPR001850">
    <property type="entry name" value="Flavi_NS3_S7"/>
</dbReference>
<dbReference type="InterPro" id="IPR000487">
    <property type="entry name" value="Flavi_NS2B"/>
</dbReference>
<organism evidence="62 63">
    <name type="scientific">Naranjal virus</name>
    <dbReference type="NCBI Taxonomy" id="64313"/>
    <lineage>
        <taxon>Viruses</taxon>
        <taxon>Riboviria</taxon>
        <taxon>Orthornavirae</taxon>
        <taxon>Kitrinoviricota</taxon>
        <taxon>Flasuviricetes</taxon>
        <taxon>Amarillovirales</taxon>
        <taxon>Flaviviridae</taxon>
        <taxon>Orthoflavivirus</taxon>
        <taxon>Orthoflavivirus aroaense</taxon>
    </lineage>
</organism>
<dbReference type="GO" id="GO:0039654">
    <property type="term" value="P:fusion of virus membrane with host endosome membrane"/>
    <property type="evidence" value="ECO:0007669"/>
    <property type="project" value="UniProtKB-KW"/>
</dbReference>
<dbReference type="InterPro" id="IPR038345">
    <property type="entry name" value="Flavi_E_Stem/Anchor_dom_sf"/>
</dbReference>
<keyword evidence="23 55" id="KW-0812">Transmembrane</keyword>
<dbReference type="PROSITE" id="PS51591">
    <property type="entry name" value="RNA_CAP01_NS5_MT"/>
    <property type="match status" value="1"/>
</dbReference>
<dbReference type="GO" id="GO:0019062">
    <property type="term" value="P:virion attachment to host cell"/>
    <property type="evidence" value="ECO:0007669"/>
    <property type="project" value="UniProtKB-KW"/>
</dbReference>
<evidence type="ECO:0000256" key="18">
    <source>
        <dbReference type="ARBA" id="ARBA00022632"/>
    </source>
</evidence>
<dbReference type="FunFam" id="3.30.70.2840:FF:000001">
    <property type="entry name" value="Genome polyprotein"/>
    <property type="match status" value="1"/>
</dbReference>
<keyword evidence="45" id="KW-0899">Viral immunoevasion</keyword>
<keyword evidence="24" id="KW-0548">Nucleotidyltransferase</keyword>
<dbReference type="Pfam" id="PF01728">
    <property type="entry name" value="FtsJ"/>
    <property type="match status" value="1"/>
</dbReference>
<dbReference type="GO" id="GO:0055036">
    <property type="term" value="C:virion membrane"/>
    <property type="evidence" value="ECO:0007669"/>
    <property type="project" value="UniProtKB-SubCell"/>
</dbReference>
<evidence type="ECO:0000256" key="3">
    <source>
        <dbReference type="ARBA" id="ARBA00004153"/>
    </source>
</evidence>
<dbReference type="GO" id="GO:0005576">
    <property type="term" value="C:extracellular region"/>
    <property type="evidence" value="ECO:0007669"/>
    <property type="project" value="UniProtKB-SubCell"/>
</dbReference>
<keyword evidence="15" id="KW-0945">Host-virus interaction</keyword>
<dbReference type="Gene3D" id="2.40.10.120">
    <property type="match status" value="2"/>
</dbReference>
<dbReference type="PIRSF" id="PIRSF003817">
    <property type="entry name" value="Gen_Poly_FLV"/>
    <property type="match status" value="1"/>
</dbReference>
<evidence type="ECO:0000256" key="51">
    <source>
        <dbReference type="PIRSR" id="PIRSR003817-1"/>
    </source>
</evidence>
<evidence type="ECO:0000256" key="12">
    <source>
        <dbReference type="ARBA" id="ARBA00022553"/>
    </source>
</evidence>
<evidence type="ECO:0000256" key="16">
    <source>
        <dbReference type="ARBA" id="ARBA00022595"/>
    </source>
</evidence>
<evidence type="ECO:0000256" key="5">
    <source>
        <dbReference type="ARBA" id="ARBA00004461"/>
    </source>
</evidence>
<keyword evidence="43" id="KW-1038">Host endoplasmic reticulum</keyword>
<dbReference type="GO" id="GO:0046718">
    <property type="term" value="P:symbiont entry into host cell"/>
    <property type="evidence" value="ECO:0007669"/>
    <property type="project" value="UniProtKB-KW"/>
</dbReference>
<evidence type="ECO:0000256" key="23">
    <source>
        <dbReference type="ARBA" id="ARBA00022692"/>
    </source>
</evidence>
<evidence type="ECO:0000256" key="34">
    <source>
        <dbReference type="ARBA" id="ARBA00022870"/>
    </source>
</evidence>
<feature type="transmembrane region" description="Helical" evidence="55">
    <location>
        <begin position="746"/>
        <end position="767"/>
    </location>
</feature>
<dbReference type="GO" id="GO:0005198">
    <property type="term" value="F:structural molecule activity"/>
    <property type="evidence" value="ECO:0007669"/>
    <property type="project" value="InterPro"/>
</dbReference>
<dbReference type="InterPro" id="IPR011998">
    <property type="entry name" value="Flavi_Glycoprot_E_cen/dimer"/>
</dbReference>
<dbReference type="InterPro" id="IPR001157">
    <property type="entry name" value="Flavi_NS1"/>
</dbReference>
<dbReference type="InterPro" id="IPR001650">
    <property type="entry name" value="Helicase_C-like"/>
</dbReference>